<dbReference type="GO" id="GO:0006310">
    <property type="term" value="P:DNA recombination"/>
    <property type="evidence" value="ECO:0007669"/>
    <property type="project" value="UniProtKB-KW"/>
</dbReference>
<dbReference type="AlphaFoldDB" id="A0A8J3YHW2"/>
<dbReference type="InterPro" id="IPR011010">
    <property type="entry name" value="DNA_brk_join_enz"/>
</dbReference>
<dbReference type="InterPro" id="IPR050090">
    <property type="entry name" value="Tyrosine_recombinase_XerCD"/>
</dbReference>
<dbReference type="EMBL" id="BOPF01000004">
    <property type="protein sequence ID" value="GIJ44508.1"/>
    <property type="molecule type" value="Genomic_DNA"/>
</dbReference>
<name>A0A8J3YHW2_9ACTN</name>
<dbReference type="PROSITE" id="PS51898">
    <property type="entry name" value="TYR_RECOMBINASE"/>
    <property type="match status" value="1"/>
</dbReference>
<evidence type="ECO:0000313" key="4">
    <source>
        <dbReference type="Proteomes" id="UP000619260"/>
    </source>
</evidence>
<evidence type="ECO:0000256" key="1">
    <source>
        <dbReference type="ARBA" id="ARBA00023172"/>
    </source>
</evidence>
<keyword evidence="1" id="KW-0233">DNA recombination</keyword>
<evidence type="ECO:0000259" key="2">
    <source>
        <dbReference type="PROSITE" id="PS51898"/>
    </source>
</evidence>
<evidence type="ECO:0000313" key="3">
    <source>
        <dbReference type="EMBL" id="GIJ44508.1"/>
    </source>
</evidence>
<dbReference type="GO" id="GO:0003677">
    <property type="term" value="F:DNA binding"/>
    <property type="evidence" value="ECO:0007669"/>
    <property type="project" value="InterPro"/>
</dbReference>
<comment type="caution">
    <text evidence="3">The sequence shown here is derived from an EMBL/GenBank/DDBJ whole genome shotgun (WGS) entry which is preliminary data.</text>
</comment>
<accession>A0A8J3YHW2</accession>
<dbReference type="GO" id="GO:0015074">
    <property type="term" value="P:DNA integration"/>
    <property type="evidence" value="ECO:0007669"/>
    <property type="project" value="InterPro"/>
</dbReference>
<sequence length="449" mass="50322">MSSYDIQFWSIRKKARRRRPYEVRWVVNGRECSRSFITKPLAESFRSELMKAARDGEPFDETSGLPVRKANDARWLEHACSYVDMKWPKAAAKSRISMAEALTTATMALFEPRRGRPDDEVLRRALYGWAFNSGRRGTAMPAEVREALVWANAASMRLSALRSTATVRRLLDALAVKLDGKPAAATTTYRKRAVVYNALGYAVELEILPANPIDRVQWKAPEVASTVDRRVVANPEQVRRLLAAVRQHARTGRRLVAFFACMYFAGLRPSEALDLRRDNCYLPKRGWGRIDLTTTDPSAGTAWTDDGRARERRGLKRRGRNEVRPVPIPPELVRHLRHHIEWYGTASDGRLFRTSTGGTVPNSHYSKLWQHARAAALTPTETASPLAGRPYDLRHAAASLWLNAGVVTTEVARRLGHSVAVLLQVYANCIDGQGEAANKRIEAALSDQG</sequence>
<protein>
    <submittedName>
        <fullName evidence="3">Site-specific integrase</fullName>
    </submittedName>
</protein>
<feature type="domain" description="Tyr recombinase" evidence="2">
    <location>
        <begin position="228"/>
        <end position="440"/>
    </location>
</feature>
<dbReference type="Pfam" id="PF00589">
    <property type="entry name" value="Phage_integrase"/>
    <property type="match status" value="1"/>
</dbReference>
<dbReference type="PANTHER" id="PTHR30349">
    <property type="entry name" value="PHAGE INTEGRASE-RELATED"/>
    <property type="match status" value="1"/>
</dbReference>
<keyword evidence="4" id="KW-1185">Reference proteome</keyword>
<dbReference type="Gene3D" id="1.10.443.10">
    <property type="entry name" value="Intergrase catalytic core"/>
    <property type="match status" value="1"/>
</dbReference>
<dbReference type="PANTHER" id="PTHR30349:SF64">
    <property type="entry name" value="PROPHAGE INTEGRASE INTD-RELATED"/>
    <property type="match status" value="1"/>
</dbReference>
<organism evidence="3 4">
    <name type="scientific">Virgisporangium aliadipatigenens</name>
    <dbReference type="NCBI Taxonomy" id="741659"/>
    <lineage>
        <taxon>Bacteria</taxon>
        <taxon>Bacillati</taxon>
        <taxon>Actinomycetota</taxon>
        <taxon>Actinomycetes</taxon>
        <taxon>Micromonosporales</taxon>
        <taxon>Micromonosporaceae</taxon>
        <taxon>Virgisporangium</taxon>
    </lineage>
</organism>
<dbReference type="Proteomes" id="UP000619260">
    <property type="component" value="Unassembled WGS sequence"/>
</dbReference>
<gene>
    <name evidence="3" type="ORF">Val02_13940</name>
</gene>
<dbReference type="InterPro" id="IPR002104">
    <property type="entry name" value="Integrase_catalytic"/>
</dbReference>
<proteinExistence type="predicted"/>
<reference evidence="3" key="1">
    <citation type="submission" date="2021-01" db="EMBL/GenBank/DDBJ databases">
        <title>Whole genome shotgun sequence of Virgisporangium aliadipatigenens NBRC 105644.</title>
        <authorList>
            <person name="Komaki H."/>
            <person name="Tamura T."/>
        </authorList>
    </citation>
    <scope>NUCLEOTIDE SEQUENCE</scope>
    <source>
        <strain evidence="3">NBRC 105644</strain>
    </source>
</reference>
<dbReference type="SUPFAM" id="SSF56349">
    <property type="entry name" value="DNA breaking-rejoining enzymes"/>
    <property type="match status" value="1"/>
</dbReference>
<dbReference type="InterPro" id="IPR013762">
    <property type="entry name" value="Integrase-like_cat_sf"/>
</dbReference>
<dbReference type="RefSeq" id="WP_203898084.1">
    <property type="nucleotide sequence ID" value="NZ_BOPF01000004.1"/>
</dbReference>